<proteinExistence type="predicted"/>
<keyword evidence="4" id="KW-1185">Reference proteome</keyword>
<comment type="caution">
    <text evidence="3">The sequence shown here is derived from an EMBL/GenBank/DDBJ whole genome shotgun (WGS) entry which is preliminary data.</text>
</comment>
<evidence type="ECO:0000256" key="2">
    <source>
        <dbReference type="SAM" id="Phobius"/>
    </source>
</evidence>
<dbReference type="EMBL" id="JBCGEM010000008">
    <property type="protein sequence ID" value="MEM0624644.1"/>
    <property type="molecule type" value="Genomic_DNA"/>
</dbReference>
<reference evidence="3 4" key="1">
    <citation type="submission" date="2024-04" db="EMBL/GenBank/DDBJ databases">
        <title>Draft genome assemblies of urinary isolates.</title>
        <authorList>
            <person name="Appleberry H."/>
            <person name="Kula A."/>
            <person name="Wolfe A.J."/>
            <person name="Putonti C."/>
        </authorList>
    </citation>
    <scope>NUCLEOTIDE SEQUENCE [LARGE SCALE GENOMIC DNA]</scope>
    <source>
        <strain evidence="3 4">UMB12529</strain>
    </source>
</reference>
<organism evidence="3 4">
    <name type="scientific">Klebsiella grimontii</name>
    <dbReference type="NCBI Taxonomy" id="2058152"/>
    <lineage>
        <taxon>Bacteria</taxon>
        <taxon>Pseudomonadati</taxon>
        <taxon>Pseudomonadota</taxon>
        <taxon>Gammaproteobacteria</taxon>
        <taxon>Enterobacterales</taxon>
        <taxon>Enterobacteriaceae</taxon>
        <taxon>Klebsiella/Raoultella group</taxon>
        <taxon>Klebsiella</taxon>
    </lineage>
</organism>
<protein>
    <submittedName>
        <fullName evidence="3">Hemolysin XhlA family protein</fullName>
    </submittedName>
</protein>
<accession>A0ABU9P0W6</accession>
<evidence type="ECO:0000313" key="4">
    <source>
        <dbReference type="Proteomes" id="UP001458070"/>
    </source>
</evidence>
<dbReference type="Proteomes" id="UP001458070">
    <property type="component" value="Unassembled WGS sequence"/>
</dbReference>
<dbReference type="RefSeq" id="WP_256662858.1">
    <property type="nucleotide sequence ID" value="NZ_CABGOK010000009.1"/>
</dbReference>
<sequence length="100" mass="11227">MPSRERDTDVSYMADYPRFNGRGGGGGGGDMHDRITRIETVAENQEKLISDTRADLRGIRSDMKSMENRIVDKMDENQKWLVGLLVSAILVPLFIALVTK</sequence>
<evidence type="ECO:0000256" key="1">
    <source>
        <dbReference type="SAM" id="MobiDB-lite"/>
    </source>
</evidence>
<keyword evidence="2" id="KW-0812">Transmembrane</keyword>
<evidence type="ECO:0000313" key="3">
    <source>
        <dbReference type="EMBL" id="MEM0624644.1"/>
    </source>
</evidence>
<feature type="region of interest" description="Disordered" evidence="1">
    <location>
        <begin position="1"/>
        <end position="33"/>
    </location>
</feature>
<keyword evidence="2" id="KW-1133">Transmembrane helix</keyword>
<feature type="transmembrane region" description="Helical" evidence="2">
    <location>
        <begin position="80"/>
        <end position="99"/>
    </location>
</feature>
<keyword evidence="2" id="KW-0472">Membrane</keyword>
<name>A0ABU9P0W6_9ENTR</name>
<gene>
    <name evidence="3" type="ORF">AAFL32_12210</name>
</gene>